<dbReference type="PANTHER" id="PTHR46716:SF1">
    <property type="entry name" value="MITOGEN-ACTIVATED PROTEIN KINASE KINASE KINASE 7"/>
    <property type="match status" value="1"/>
</dbReference>
<feature type="region of interest" description="Disordered" evidence="16">
    <location>
        <begin position="312"/>
        <end position="347"/>
    </location>
</feature>
<dbReference type="InterPro" id="IPR001245">
    <property type="entry name" value="Ser-Thr/Tyr_kinase_cat_dom"/>
</dbReference>
<dbReference type="GO" id="GO:0009893">
    <property type="term" value="P:positive regulation of metabolic process"/>
    <property type="evidence" value="ECO:0007669"/>
    <property type="project" value="UniProtKB-ARBA"/>
</dbReference>
<gene>
    <name evidence="19" type="primary">LOC117654453</name>
</gene>
<dbReference type="Pfam" id="PF07714">
    <property type="entry name" value="PK_Tyr_Ser-Thr"/>
    <property type="match status" value="1"/>
</dbReference>
<dbReference type="SMART" id="SM00220">
    <property type="entry name" value="S_TKc"/>
    <property type="match status" value="1"/>
</dbReference>
<evidence type="ECO:0000256" key="7">
    <source>
        <dbReference type="ARBA" id="ARBA00022723"/>
    </source>
</evidence>
<dbReference type="PROSITE" id="PS50011">
    <property type="entry name" value="PROTEIN_KINASE_DOM"/>
    <property type="match status" value="1"/>
</dbReference>
<feature type="compositionally biased region" description="Polar residues" evidence="16">
    <location>
        <begin position="338"/>
        <end position="347"/>
    </location>
</feature>
<dbReference type="GeneID" id="117654453"/>
<dbReference type="CDD" id="cd14058">
    <property type="entry name" value="STKc_TAK1"/>
    <property type="match status" value="1"/>
</dbReference>
<dbReference type="SUPFAM" id="SSF56112">
    <property type="entry name" value="Protein kinase-like (PK-like)"/>
    <property type="match status" value="1"/>
</dbReference>
<dbReference type="AlphaFoldDB" id="A0A6P9AF63"/>
<dbReference type="PRINTS" id="PR00109">
    <property type="entry name" value="TYRKINASE"/>
</dbReference>
<keyword evidence="15" id="KW-0175">Coiled coil</keyword>
<evidence type="ECO:0000256" key="6">
    <source>
        <dbReference type="ARBA" id="ARBA00022679"/>
    </source>
</evidence>
<evidence type="ECO:0000313" key="19">
    <source>
        <dbReference type="RefSeq" id="XP_034256982.1"/>
    </source>
</evidence>
<protein>
    <recommendedName>
        <fullName evidence="4">Mitogen-activated protein kinase kinase kinase 7</fullName>
        <ecNumber evidence="3">2.7.11.25</ecNumber>
    </recommendedName>
</protein>
<evidence type="ECO:0000256" key="14">
    <source>
        <dbReference type="PROSITE-ProRule" id="PRU10141"/>
    </source>
</evidence>
<reference evidence="19" key="1">
    <citation type="submission" date="2025-08" db="UniProtKB">
        <authorList>
            <consortium name="RefSeq"/>
        </authorList>
    </citation>
    <scope>IDENTIFICATION</scope>
    <source>
        <tissue evidence="19">Total insect</tissue>
    </source>
</reference>
<dbReference type="InterPro" id="IPR008271">
    <property type="entry name" value="Ser/Thr_kinase_AS"/>
</dbReference>
<evidence type="ECO:0000256" key="15">
    <source>
        <dbReference type="SAM" id="Coils"/>
    </source>
</evidence>
<evidence type="ECO:0000256" key="9">
    <source>
        <dbReference type="ARBA" id="ARBA00022777"/>
    </source>
</evidence>
<dbReference type="Gene3D" id="3.30.200.20">
    <property type="entry name" value="Phosphorylase Kinase, domain 1"/>
    <property type="match status" value="1"/>
</dbReference>
<proteinExistence type="inferred from homology"/>
<evidence type="ECO:0000256" key="2">
    <source>
        <dbReference type="ARBA" id="ARBA00006529"/>
    </source>
</evidence>
<dbReference type="GO" id="GO:0004709">
    <property type="term" value="F:MAP kinase kinase kinase activity"/>
    <property type="evidence" value="ECO:0007669"/>
    <property type="project" value="UniProtKB-EC"/>
</dbReference>
<keyword evidence="18" id="KW-1185">Reference proteome</keyword>
<feature type="domain" description="Protein kinase" evidence="17">
    <location>
        <begin position="24"/>
        <end position="280"/>
    </location>
</feature>
<dbReference type="EC" id="2.7.11.25" evidence="3"/>
<dbReference type="PROSITE" id="PS00108">
    <property type="entry name" value="PROTEIN_KINASE_ST"/>
    <property type="match status" value="1"/>
</dbReference>
<keyword evidence="10 14" id="KW-0067">ATP-binding</keyword>
<dbReference type="KEGG" id="tpal:117654453"/>
<evidence type="ECO:0000256" key="3">
    <source>
        <dbReference type="ARBA" id="ARBA00012406"/>
    </source>
</evidence>
<keyword evidence="6" id="KW-0808">Transferase</keyword>
<dbReference type="GO" id="GO:0046872">
    <property type="term" value="F:metal ion binding"/>
    <property type="evidence" value="ECO:0007669"/>
    <property type="project" value="UniProtKB-KW"/>
</dbReference>
<organism evidence="19">
    <name type="scientific">Thrips palmi</name>
    <name type="common">Melon thrips</name>
    <dbReference type="NCBI Taxonomy" id="161013"/>
    <lineage>
        <taxon>Eukaryota</taxon>
        <taxon>Metazoa</taxon>
        <taxon>Ecdysozoa</taxon>
        <taxon>Arthropoda</taxon>
        <taxon>Hexapoda</taxon>
        <taxon>Insecta</taxon>
        <taxon>Pterygota</taxon>
        <taxon>Neoptera</taxon>
        <taxon>Paraneoptera</taxon>
        <taxon>Thysanoptera</taxon>
        <taxon>Terebrantia</taxon>
        <taxon>Thripoidea</taxon>
        <taxon>Thripidae</taxon>
        <taxon>Thrips</taxon>
    </lineage>
</organism>
<dbReference type="InterPro" id="IPR011009">
    <property type="entry name" value="Kinase-like_dom_sf"/>
</dbReference>
<feature type="coiled-coil region" evidence="15">
    <location>
        <begin position="460"/>
        <end position="494"/>
    </location>
</feature>
<evidence type="ECO:0000259" key="17">
    <source>
        <dbReference type="PROSITE" id="PS50011"/>
    </source>
</evidence>
<dbReference type="InterPro" id="IPR017441">
    <property type="entry name" value="Protein_kinase_ATP_BS"/>
</dbReference>
<evidence type="ECO:0000256" key="11">
    <source>
        <dbReference type="ARBA" id="ARBA00022842"/>
    </source>
</evidence>
<dbReference type="RefSeq" id="XP_034256982.1">
    <property type="nucleotide sequence ID" value="XM_034401091.1"/>
</dbReference>
<dbReference type="GO" id="GO:0043123">
    <property type="term" value="P:positive regulation of canonical NF-kappaB signal transduction"/>
    <property type="evidence" value="ECO:0007669"/>
    <property type="project" value="TreeGrafter"/>
</dbReference>
<dbReference type="GO" id="GO:0007254">
    <property type="term" value="P:JNK cascade"/>
    <property type="evidence" value="ECO:0007669"/>
    <property type="project" value="TreeGrafter"/>
</dbReference>
<dbReference type="GO" id="GO:0005524">
    <property type="term" value="F:ATP binding"/>
    <property type="evidence" value="ECO:0007669"/>
    <property type="project" value="UniProtKB-UniRule"/>
</dbReference>
<evidence type="ECO:0000256" key="5">
    <source>
        <dbReference type="ARBA" id="ARBA00022527"/>
    </source>
</evidence>
<evidence type="ECO:0000313" key="18">
    <source>
        <dbReference type="Proteomes" id="UP000515158"/>
    </source>
</evidence>
<evidence type="ECO:0000256" key="4">
    <source>
        <dbReference type="ARBA" id="ARBA00017660"/>
    </source>
</evidence>
<dbReference type="InterPro" id="IPR000719">
    <property type="entry name" value="Prot_kinase_dom"/>
</dbReference>
<feature type="compositionally biased region" description="Polar residues" evidence="16">
    <location>
        <begin position="312"/>
        <end position="328"/>
    </location>
</feature>
<comment type="cofactor">
    <cofactor evidence="1">
        <name>Mg(2+)</name>
        <dbReference type="ChEBI" id="CHEBI:18420"/>
    </cofactor>
</comment>
<dbReference type="GO" id="GO:0043410">
    <property type="term" value="P:positive regulation of MAPK cascade"/>
    <property type="evidence" value="ECO:0007669"/>
    <property type="project" value="UniProtKB-ARBA"/>
</dbReference>
<dbReference type="OrthoDB" id="10261027at2759"/>
<comment type="similarity">
    <text evidence="2">Belongs to the protein kinase superfamily. STE Ser/Thr protein kinase family. MAP kinase kinase kinase subfamily.</text>
</comment>
<evidence type="ECO:0000256" key="13">
    <source>
        <dbReference type="ARBA" id="ARBA00048329"/>
    </source>
</evidence>
<dbReference type="PROSITE" id="PS00107">
    <property type="entry name" value="PROTEIN_KINASE_ATP"/>
    <property type="match status" value="1"/>
</dbReference>
<evidence type="ECO:0000256" key="8">
    <source>
        <dbReference type="ARBA" id="ARBA00022741"/>
    </source>
</evidence>
<dbReference type="GO" id="GO:0006950">
    <property type="term" value="P:response to stress"/>
    <property type="evidence" value="ECO:0007669"/>
    <property type="project" value="UniProtKB-ARBA"/>
</dbReference>
<dbReference type="GO" id="GO:0019899">
    <property type="term" value="F:enzyme binding"/>
    <property type="evidence" value="ECO:0007669"/>
    <property type="project" value="UniProtKB-ARBA"/>
</dbReference>
<keyword evidence="11" id="KW-0460">Magnesium</keyword>
<dbReference type="Proteomes" id="UP000515158">
    <property type="component" value="Unplaced"/>
</dbReference>
<accession>A0A6P9AF63</accession>
<comment type="catalytic activity">
    <reaction evidence="13">
        <text>L-seryl-[protein] + ATP = O-phospho-L-seryl-[protein] + ADP + H(+)</text>
        <dbReference type="Rhea" id="RHEA:17989"/>
        <dbReference type="Rhea" id="RHEA-COMP:9863"/>
        <dbReference type="Rhea" id="RHEA-COMP:11604"/>
        <dbReference type="ChEBI" id="CHEBI:15378"/>
        <dbReference type="ChEBI" id="CHEBI:29999"/>
        <dbReference type="ChEBI" id="CHEBI:30616"/>
        <dbReference type="ChEBI" id="CHEBI:83421"/>
        <dbReference type="ChEBI" id="CHEBI:456216"/>
        <dbReference type="EC" id="2.7.11.25"/>
    </reaction>
</comment>
<dbReference type="GO" id="GO:0006955">
    <property type="term" value="P:immune response"/>
    <property type="evidence" value="ECO:0007669"/>
    <property type="project" value="TreeGrafter"/>
</dbReference>
<keyword evidence="7" id="KW-0479">Metal-binding</keyword>
<dbReference type="FunFam" id="1.10.510.10:FF:000143">
    <property type="entry name" value="Mitogen-activated protein kinase kinase kinase 7"/>
    <property type="match status" value="1"/>
</dbReference>
<evidence type="ECO:0000256" key="1">
    <source>
        <dbReference type="ARBA" id="ARBA00001946"/>
    </source>
</evidence>
<comment type="catalytic activity">
    <reaction evidence="12">
        <text>L-threonyl-[protein] + ATP = O-phospho-L-threonyl-[protein] + ADP + H(+)</text>
        <dbReference type="Rhea" id="RHEA:46608"/>
        <dbReference type="Rhea" id="RHEA-COMP:11060"/>
        <dbReference type="Rhea" id="RHEA-COMP:11605"/>
        <dbReference type="ChEBI" id="CHEBI:15378"/>
        <dbReference type="ChEBI" id="CHEBI:30013"/>
        <dbReference type="ChEBI" id="CHEBI:30616"/>
        <dbReference type="ChEBI" id="CHEBI:61977"/>
        <dbReference type="ChEBI" id="CHEBI:456216"/>
        <dbReference type="EC" id="2.7.11.25"/>
    </reaction>
</comment>
<keyword evidence="5" id="KW-0723">Serine/threonine-protein kinase</keyword>
<evidence type="ECO:0000256" key="16">
    <source>
        <dbReference type="SAM" id="MobiDB-lite"/>
    </source>
</evidence>
<feature type="binding site" evidence="14">
    <location>
        <position position="51"/>
    </location>
    <ligand>
        <name>ATP</name>
        <dbReference type="ChEBI" id="CHEBI:30616"/>
    </ligand>
</feature>
<evidence type="ECO:0000256" key="12">
    <source>
        <dbReference type="ARBA" id="ARBA00047559"/>
    </source>
</evidence>
<sequence length="513" mass="58328">MASHDGSSPQQPFADYNRIDVSEIKFIQVVGKGSFGVVHKGIWRGKNVAVKRIETEAERQAFTVEVHQLSRVSHKNIVKLYGACIDDQRNPVCLVMEYAEGGSLYNVLHGRFQRYTAGHAISWALQCACGVSYLHNMKPKALIHRDLKSPNLLLVLGGKLLKICDFGTACDKSTYMTNNKGSAAWMAPEVFEGSQYTEKCDVYSWGIILWEVLSRRKPFQESGNAFRILWEVHKGRRPPQIQNCPKPVEEIMTRCWDKDPNMRPSMDYVVSYMSKLINFFGNYDSPIENLSEQEIIEEEYEEAEDSYITGQHTGATLSSSTNGINTDSSQRRVPPMPSNSDISNFSPLTIDVGPVSEGPELIFVDRPNSQTSSIDMTSQQPSAQEEVDNVHLMLDNQQLRPVEPNPSCPQSMQIFQEHKQLAQEYLKVQTQMAYLSQNKDYLMEKLSEAEGLSQLDQQDMEEQQEVLRELTSQKESLVQQHRNLQRQLELMRHNRSNNHEDGWVVVPHLDPGA</sequence>
<dbReference type="Gene3D" id="1.10.510.10">
    <property type="entry name" value="Transferase(Phosphotransferase) domain 1"/>
    <property type="match status" value="1"/>
</dbReference>
<evidence type="ECO:0000256" key="10">
    <source>
        <dbReference type="ARBA" id="ARBA00022840"/>
    </source>
</evidence>
<keyword evidence="8 14" id="KW-0547">Nucleotide-binding</keyword>
<dbReference type="PANTHER" id="PTHR46716">
    <property type="entry name" value="MITOGEN-ACTIVATED PROTEIN KINASE KINASE KINASE 7"/>
    <property type="match status" value="1"/>
</dbReference>
<dbReference type="InParanoid" id="A0A6P9AF63"/>
<keyword evidence="9" id="KW-0418">Kinase</keyword>
<dbReference type="FunCoup" id="A0A6P9AF63">
    <property type="interactions" value="2025"/>
</dbReference>
<name>A0A6P9AF63_THRPL</name>